<feature type="compositionally biased region" description="Low complexity" evidence="1">
    <location>
        <begin position="28"/>
        <end position="42"/>
    </location>
</feature>
<dbReference type="Proteomes" id="UP001302321">
    <property type="component" value="Unassembled WGS sequence"/>
</dbReference>
<evidence type="ECO:0000256" key="2">
    <source>
        <dbReference type="SAM" id="SignalP"/>
    </source>
</evidence>
<feature type="region of interest" description="Disordered" evidence="1">
    <location>
        <begin position="24"/>
        <end position="54"/>
    </location>
</feature>
<organism evidence="3 4">
    <name type="scientific">Triangularia setosa</name>
    <dbReference type="NCBI Taxonomy" id="2587417"/>
    <lineage>
        <taxon>Eukaryota</taxon>
        <taxon>Fungi</taxon>
        <taxon>Dikarya</taxon>
        <taxon>Ascomycota</taxon>
        <taxon>Pezizomycotina</taxon>
        <taxon>Sordariomycetes</taxon>
        <taxon>Sordariomycetidae</taxon>
        <taxon>Sordariales</taxon>
        <taxon>Podosporaceae</taxon>
        <taxon>Triangularia</taxon>
    </lineage>
</organism>
<keyword evidence="2" id="KW-0732">Signal</keyword>
<dbReference type="EMBL" id="MU866114">
    <property type="protein sequence ID" value="KAK4179591.1"/>
    <property type="molecule type" value="Genomic_DNA"/>
</dbReference>
<evidence type="ECO:0000313" key="3">
    <source>
        <dbReference type="EMBL" id="KAK4179591.1"/>
    </source>
</evidence>
<protein>
    <recommendedName>
        <fullName evidence="5">Infection structure specific protein</fullName>
    </recommendedName>
</protein>
<proteinExistence type="predicted"/>
<accession>A0AAN6WD61</accession>
<comment type="caution">
    <text evidence="3">The sequence shown here is derived from an EMBL/GenBank/DDBJ whole genome shotgun (WGS) entry which is preliminary data.</text>
</comment>
<feature type="region of interest" description="Disordered" evidence="1">
    <location>
        <begin position="179"/>
        <end position="209"/>
    </location>
</feature>
<keyword evidence="4" id="KW-1185">Reference proteome</keyword>
<evidence type="ECO:0000256" key="1">
    <source>
        <dbReference type="SAM" id="MobiDB-lite"/>
    </source>
</evidence>
<sequence length="235" mass="24221">MKLITALPFFTLAAASPKLLQAQPRQEATATASATPTRTTSPCQQSYDSIIGTRPTQHPDIVPNMLDSFFAEQSGVSSLSDLRSQCSWAQNWSRTAVGDTPALQTAISSWNSAHSSWISEAKDEATKLAKSCATAFDDGDGGERIGILLALAATDVDECVTAQLVLNGELNVASLTMSATATPTEGPVQDDDETDGGDGEKNTTSTSTAGAAKETGYMMAAAAVGVAVAGVVGSL</sequence>
<feature type="chain" id="PRO_5042881128" description="Infection structure specific protein" evidence="2">
    <location>
        <begin position="23"/>
        <end position="235"/>
    </location>
</feature>
<name>A0AAN6WD61_9PEZI</name>
<evidence type="ECO:0000313" key="4">
    <source>
        <dbReference type="Proteomes" id="UP001302321"/>
    </source>
</evidence>
<feature type="signal peptide" evidence="2">
    <location>
        <begin position="1"/>
        <end position="22"/>
    </location>
</feature>
<reference evidence="3" key="2">
    <citation type="submission" date="2023-05" db="EMBL/GenBank/DDBJ databases">
        <authorList>
            <consortium name="Lawrence Berkeley National Laboratory"/>
            <person name="Steindorff A."/>
            <person name="Hensen N."/>
            <person name="Bonometti L."/>
            <person name="Westerberg I."/>
            <person name="Brannstrom I.O."/>
            <person name="Guillou S."/>
            <person name="Cros-Aarteil S."/>
            <person name="Calhoun S."/>
            <person name="Haridas S."/>
            <person name="Kuo A."/>
            <person name="Mondo S."/>
            <person name="Pangilinan J."/>
            <person name="Riley R."/>
            <person name="Labutti K."/>
            <person name="Andreopoulos B."/>
            <person name="Lipzen A."/>
            <person name="Chen C."/>
            <person name="Yanf M."/>
            <person name="Daum C."/>
            <person name="Ng V."/>
            <person name="Clum A."/>
            <person name="Ohm R."/>
            <person name="Martin F."/>
            <person name="Silar P."/>
            <person name="Natvig D."/>
            <person name="Lalanne C."/>
            <person name="Gautier V."/>
            <person name="Ament-Velasquez S.L."/>
            <person name="Kruys A."/>
            <person name="Hutchinson M.I."/>
            <person name="Powell A.J."/>
            <person name="Barry K."/>
            <person name="Miller A.N."/>
            <person name="Grigoriev I.V."/>
            <person name="Debuchy R."/>
            <person name="Gladieux P."/>
            <person name="Thoren M.H."/>
            <person name="Johannesson H."/>
        </authorList>
    </citation>
    <scope>NUCLEOTIDE SEQUENCE</scope>
    <source>
        <strain evidence="3">CBS 892.96</strain>
    </source>
</reference>
<gene>
    <name evidence="3" type="ORF">QBC36DRAFT_287464</name>
</gene>
<evidence type="ECO:0008006" key="5">
    <source>
        <dbReference type="Google" id="ProtNLM"/>
    </source>
</evidence>
<feature type="compositionally biased region" description="Acidic residues" evidence="1">
    <location>
        <begin position="188"/>
        <end position="197"/>
    </location>
</feature>
<dbReference type="AlphaFoldDB" id="A0AAN6WD61"/>
<reference evidence="3" key="1">
    <citation type="journal article" date="2023" name="Mol. Phylogenet. Evol.">
        <title>Genome-scale phylogeny and comparative genomics of the fungal order Sordariales.</title>
        <authorList>
            <person name="Hensen N."/>
            <person name="Bonometti L."/>
            <person name="Westerberg I."/>
            <person name="Brannstrom I.O."/>
            <person name="Guillou S."/>
            <person name="Cros-Aarteil S."/>
            <person name="Calhoun S."/>
            <person name="Haridas S."/>
            <person name="Kuo A."/>
            <person name="Mondo S."/>
            <person name="Pangilinan J."/>
            <person name="Riley R."/>
            <person name="LaButti K."/>
            <person name="Andreopoulos B."/>
            <person name="Lipzen A."/>
            <person name="Chen C."/>
            <person name="Yan M."/>
            <person name="Daum C."/>
            <person name="Ng V."/>
            <person name="Clum A."/>
            <person name="Steindorff A."/>
            <person name="Ohm R.A."/>
            <person name="Martin F."/>
            <person name="Silar P."/>
            <person name="Natvig D.O."/>
            <person name="Lalanne C."/>
            <person name="Gautier V."/>
            <person name="Ament-Velasquez S.L."/>
            <person name="Kruys A."/>
            <person name="Hutchinson M.I."/>
            <person name="Powell A.J."/>
            <person name="Barry K."/>
            <person name="Miller A.N."/>
            <person name="Grigoriev I.V."/>
            <person name="Debuchy R."/>
            <person name="Gladieux P."/>
            <person name="Hiltunen Thoren M."/>
            <person name="Johannesson H."/>
        </authorList>
    </citation>
    <scope>NUCLEOTIDE SEQUENCE</scope>
    <source>
        <strain evidence="3">CBS 892.96</strain>
    </source>
</reference>